<dbReference type="GO" id="GO:0009507">
    <property type="term" value="C:chloroplast"/>
    <property type="evidence" value="ECO:0007669"/>
    <property type="project" value="TreeGrafter"/>
</dbReference>
<gene>
    <name evidence="1" type="ORF">SASPL_141984</name>
</gene>
<evidence type="ECO:0000313" key="2">
    <source>
        <dbReference type="Proteomes" id="UP000298416"/>
    </source>
</evidence>
<dbReference type="AlphaFoldDB" id="A0A8X8WK57"/>
<dbReference type="Proteomes" id="UP000298416">
    <property type="component" value="Unassembled WGS sequence"/>
</dbReference>
<keyword evidence="2" id="KW-1185">Reference proteome</keyword>
<proteinExistence type="predicted"/>
<protein>
    <recommendedName>
        <fullName evidence="3">Pentatricopeptide repeat-containing protein</fullName>
    </recommendedName>
</protein>
<dbReference type="GO" id="GO:0009658">
    <property type="term" value="P:chloroplast organization"/>
    <property type="evidence" value="ECO:0007669"/>
    <property type="project" value="InterPro"/>
</dbReference>
<name>A0A8X8WK57_SALSN</name>
<dbReference type="PANTHER" id="PTHR46935">
    <property type="entry name" value="OS01G0674700 PROTEIN"/>
    <property type="match status" value="1"/>
</dbReference>
<accession>A0A8X8WK57</accession>
<reference evidence="1" key="2">
    <citation type="submission" date="2020-08" db="EMBL/GenBank/DDBJ databases">
        <title>Plant Genome Project.</title>
        <authorList>
            <person name="Zhang R.-G."/>
        </authorList>
    </citation>
    <scope>NUCLEOTIDE SEQUENCE</scope>
    <source>
        <strain evidence="1">Huo1</strain>
        <tissue evidence="1">Leaf</tissue>
    </source>
</reference>
<evidence type="ECO:0000313" key="1">
    <source>
        <dbReference type="EMBL" id="KAG6395854.1"/>
    </source>
</evidence>
<sequence length="240" mass="26670">MATYPDIAAYHCIAVTLGQAGYIKELFDVIGPLPKTSSKLNCLQSGIQDSNWMYNALLKCLCWSRSCWPAAILVNALWKEGKVDEAIHVFNFVVGTAGLYYDLARCLCSAGSLARATFYAITVSDLTTLVLFPHFRFGSFLHIDKICRVANKPLVVTYTGLMQACAESGNKLLIENAHRFPDQALHQLVRDGSILLHRSENPALEHLLDSCKDFLRKQTLIDVKQVEVGTRFQDNAALVC</sequence>
<organism evidence="1">
    <name type="scientific">Salvia splendens</name>
    <name type="common">Scarlet sage</name>
    <dbReference type="NCBI Taxonomy" id="180675"/>
    <lineage>
        <taxon>Eukaryota</taxon>
        <taxon>Viridiplantae</taxon>
        <taxon>Streptophyta</taxon>
        <taxon>Embryophyta</taxon>
        <taxon>Tracheophyta</taxon>
        <taxon>Spermatophyta</taxon>
        <taxon>Magnoliopsida</taxon>
        <taxon>eudicotyledons</taxon>
        <taxon>Gunneridae</taxon>
        <taxon>Pentapetalae</taxon>
        <taxon>asterids</taxon>
        <taxon>lamiids</taxon>
        <taxon>Lamiales</taxon>
        <taxon>Lamiaceae</taxon>
        <taxon>Nepetoideae</taxon>
        <taxon>Mentheae</taxon>
        <taxon>Salviinae</taxon>
        <taxon>Salvia</taxon>
        <taxon>Salvia subgen. Calosphace</taxon>
        <taxon>core Calosphace</taxon>
    </lineage>
</organism>
<evidence type="ECO:0008006" key="3">
    <source>
        <dbReference type="Google" id="ProtNLM"/>
    </source>
</evidence>
<reference evidence="1" key="1">
    <citation type="submission" date="2018-01" db="EMBL/GenBank/DDBJ databases">
        <authorList>
            <person name="Mao J.F."/>
        </authorList>
    </citation>
    <scope>NUCLEOTIDE SEQUENCE</scope>
    <source>
        <strain evidence="1">Huo1</strain>
        <tissue evidence="1">Leaf</tissue>
    </source>
</reference>
<dbReference type="InterPro" id="IPR044645">
    <property type="entry name" value="DG1/EMB2279-like"/>
</dbReference>
<dbReference type="PANTHER" id="PTHR46935:SF1">
    <property type="entry name" value="OS01G0674700 PROTEIN"/>
    <property type="match status" value="1"/>
</dbReference>
<comment type="caution">
    <text evidence="1">The sequence shown here is derived from an EMBL/GenBank/DDBJ whole genome shotgun (WGS) entry which is preliminary data.</text>
</comment>
<dbReference type="EMBL" id="PNBA02000016">
    <property type="protein sequence ID" value="KAG6395854.1"/>
    <property type="molecule type" value="Genomic_DNA"/>
</dbReference>